<comment type="caution">
    <text evidence="8">The sequence shown here is derived from an EMBL/GenBank/DDBJ whole genome shotgun (WGS) entry which is preliminary data.</text>
</comment>
<keyword evidence="4 6" id="KW-1133">Transmembrane helix</keyword>
<evidence type="ECO:0000259" key="7">
    <source>
        <dbReference type="Pfam" id="PF00892"/>
    </source>
</evidence>
<dbReference type="InterPro" id="IPR037185">
    <property type="entry name" value="EmrE-like"/>
</dbReference>
<dbReference type="Proteomes" id="UP001501600">
    <property type="component" value="Unassembled WGS sequence"/>
</dbReference>
<feature type="transmembrane region" description="Helical" evidence="6">
    <location>
        <begin position="246"/>
        <end position="264"/>
    </location>
</feature>
<dbReference type="EMBL" id="BAABLF010000027">
    <property type="protein sequence ID" value="GAA5193806.1"/>
    <property type="molecule type" value="Genomic_DNA"/>
</dbReference>
<feature type="transmembrane region" description="Helical" evidence="6">
    <location>
        <begin position="125"/>
        <end position="144"/>
    </location>
</feature>
<feature type="transmembrane region" description="Helical" evidence="6">
    <location>
        <begin position="36"/>
        <end position="55"/>
    </location>
</feature>
<proteinExistence type="predicted"/>
<evidence type="ECO:0000256" key="6">
    <source>
        <dbReference type="SAM" id="Phobius"/>
    </source>
</evidence>
<comment type="subcellular location">
    <subcellularLocation>
        <location evidence="1">Cell membrane</location>
        <topology evidence="1">Multi-pass membrane protein</topology>
    </subcellularLocation>
</comment>
<evidence type="ECO:0000256" key="3">
    <source>
        <dbReference type="ARBA" id="ARBA00022692"/>
    </source>
</evidence>
<organism evidence="8 9">
    <name type="scientific">Ferrimonas gelatinilytica</name>
    <dbReference type="NCBI Taxonomy" id="1255257"/>
    <lineage>
        <taxon>Bacteria</taxon>
        <taxon>Pseudomonadati</taxon>
        <taxon>Pseudomonadota</taxon>
        <taxon>Gammaproteobacteria</taxon>
        <taxon>Alteromonadales</taxon>
        <taxon>Ferrimonadaceae</taxon>
        <taxon>Ferrimonas</taxon>
    </lineage>
</organism>
<accession>A0ABP9SD36</accession>
<evidence type="ECO:0000256" key="5">
    <source>
        <dbReference type="ARBA" id="ARBA00023136"/>
    </source>
</evidence>
<evidence type="ECO:0000256" key="2">
    <source>
        <dbReference type="ARBA" id="ARBA00022475"/>
    </source>
</evidence>
<feature type="domain" description="EamA" evidence="7">
    <location>
        <begin position="159"/>
        <end position="287"/>
    </location>
</feature>
<evidence type="ECO:0000313" key="8">
    <source>
        <dbReference type="EMBL" id="GAA5193806.1"/>
    </source>
</evidence>
<keyword evidence="9" id="KW-1185">Reference proteome</keyword>
<reference evidence="9" key="1">
    <citation type="journal article" date="2019" name="Int. J. Syst. Evol. Microbiol.">
        <title>The Global Catalogue of Microorganisms (GCM) 10K type strain sequencing project: providing services to taxonomists for standard genome sequencing and annotation.</title>
        <authorList>
            <consortium name="The Broad Institute Genomics Platform"/>
            <consortium name="The Broad Institute Genome Sequencing Center for Infectious Disease"/>
            <person name="Wu L."/>
            <person name="Ma J."/>
        </authorList>
    </citation>
    <scope>NUCLEOTIDE SEQUENCE [LARGE SCALE GENOMIC DNA]</scope>
    <source>
        <strain evidence="9">JCM 18720</strain>
    </source>
</reference>
<feature type="transmembrane region" description="Helical" evidence="6">
    <location>
        <begin position="67"/>
        <end position="89"/>
    </location>
</feature>
<dbReference type="PANTHER" id="PTHR32322">
    <property type="entry name" value="INNER MEMBRANE TRANSPORTER"/>
    <property type="match status" value="1"/>
</dbReference>
<name>A0ABP9SD36_9GAMM</name>
<keyword evidence="2" id="KW-1003">Cell membrane</keyword>
<feature type="transmembrane region" description="Helical" evidence="6">
    <location>
        <begin position="185"/>
        <end position="203"/>
    </location>
</feature>
<sequence length="300" mass="32625">MAAHTRHAHLALLLYALLISTSFPLASYLGERYPPLLTTLLRFILAAAGFVLLMARARQLQWPGWRALGRYALISLPLTGFFLLMFRAGQSATPLAMGSLATLVPLLSCLLGWLCWRVAPTAQRLLALTLGALGAIWVLTAGDLTQLGADGWPEGNSEFLLACGLMAGYPLTLKQLHRGEPMLTITGWSLITGTGWLLLAAGFDPPPWRWPDGGSLLAILWLALFTTMLTFYLFQAASLVVGGSSAHAYSLLMPALVLMLEAAIGQRVPHWSLLPGLALTLLALAWLLKMDHQPHSERRI</sequence>
<feature type="transmembrane region" description="Helical" evidence="6">
    <location>
        <begin position="95"/>
        <end position="116"/>
    </location>
</feature>
<dbReference type="InterPro" id="IPR050638">
    <property type="entry name" value="AA-Vitamin_Transporters"/>
</dbReference>
<keyword evidence="5 6" id="KW-0472">Membrane</keyword>
<evidence type="ECO:0000256" key="1">
    <source>
        <dbReference type="ARBA" id="ARBA00004651"/>
    </source>
</evidence>
<gene>
    <name evidence="8" type="ORF">GCM10025772_25490</name>
</gene>
<dbReference type="Pfam" id="PF00892">
    <property type="entry name" value="EamA"/>
    <property type="match status" value="2"/>
</dbReference>
<feature type="transmembrane region" description="Helical" evidence="6">
    <location>
        <begin position="270"/>
        <end position="288"/>
    </location>
</feature>
<protein>
    <submittedName>
        <fullName evidence="8">DMT family transporter</fullName>
    </submittedName>
</protein>
<feature type="domain" description="EamA" evidence="7">
    <location>
        <begin position="9"/>
        <end position="139"/>
    </location>
</feature>
<evidence type="ECO:0000313" key="9">
    <source>
        <dbReference type="Proteomes" id="UP001501600"/>
    </source>
</evidence>
<feature type="transmembrane region" description="Helical" evidence="6">
    <location>
        <begin position="12"/>
        <end position="30"/>
    </location>
</feature>
<keyword evidence="3 6" id="KW-0812">Transmembrane</keyword>
<dbReference type="InterPro" id="IPR000620">
    <property type="entry name" value="EamA_dom"/>
</dbReference>
<dbReference type="RefSeq" id="WP_345317533.1">
    <property type="nucleotide sequence ID" value="NZ_BAABLF010000027.1"/>
</dbReference>
<dbReference type="PANTHER" id="PTHR32322:SF18">
    <property type="entry name" value="S-ADENOSYLMETHIONINE_S-ADENOSYLHOMOCYSTEINE TRANSPORTER"/>
    <property type="match status" value="1"/>
</dbReference>
<feature type="transmembrane region" description="Helical" evidence="6">
    <location>
        <begin position="215"/>
        <end position="234"/>
    </location>
</feature>
<dbReference type="SUPFAM" id="SSF103481">
    <property type="entry name" value="Multidrug resistance efflux transporter EmrE"/>
    <property type="match status" value="1"/>
</dbReference>
<evidence type="ECO:0000256" key="4">
    <source>
        <dbReference type="ARBA" id="ARBA00022989"/>
    </source>
</evidence>